<evidence type="ECO:0000313" key="1">
    <source>
        <dbReference type="EMBL" id="KAK3348345.1"/>
    </source>
</evidence>
<dbReference type="GeneID" id="87858553"/>
<dbReference type="Proteomes" id="UP001278500">
    <property type="component" value="Unassembled WGS sequence"/>
</dbReference>
<sequence length="226" mass="25689">MQRCRMTSVSMKSILRSDCPVPFRAQKSTSTYCETGSCDAEPLLPSPSPPMNIKNFRSIVSRKGELIGGGHEGAGQLPVSHEWKWKLGKERTSHHSPSIPHVWASTMERNFDHDIDPFPDGWSNCLLSRSVSIIKDKPRRSSVETTHCLVHCIGRTYIISGLTFARSTDRSNLWPWQYIASQPDFRFHHGTSRAKQEKDIEDKKRFTKRLVQFSGITAKLANPRKP</sequence>
<keyword evidence="2" id="KW-1185">Reference proteome</keyword>
<comment type="caution">
    <text evidence="1">The sequence shown here is derived from an EMBL/GenBank/DDBJ whole genome shotgun (WGS) entry which is preliminary data.</text>
</comment>
<dbReference type="EMBL" id="JAUEPP010000003">
    <property type="protein sequence ID" value="KAK3348345.1"/>
    <property type="molecule type" value="Genomic_DNA"/>
</dbReference>
<reference evidence="1" key="1">
    <citation type="journal article" date="2023" name="Mol. Phylogenet. Evol.">
        <title>Genome-scale phylogeny and comparative genomics of the fungal order Sordariales.</title>
        <authorList>
            <person name="Hensen N."/>
            <person name="Bonometti L."/>
            <person name="Westerberg I."/>
            <person name="Brannstrom I.O."/>
            <person name="Guillou S."/>
            <person name="Cros-Aarteil S."/>
            <person name="Calhoun S."/>
            <person name="Haridas S."/>
            <person name="Kuo A."/>
            <person name="Mondo S."/>
            <person name="Pangilinan J."/>
            <person name="Riley R."/>
            <person name="LaButti K."/>
            <person name="Andreopoulos B."/>
            <person name="Lipzen A."/>
            <person name="Chen C."/>
            <person name="Yan M."/>
            <person name="Daum C."/>
            <person name="Ng V."/>
            <person name="Clum A."/>
            <person name="Steindorff A."/>
            <person name="Ohm R.A."/>
            <person name="Martin F."/>
            <person name="Silar P."/>
            <person name="Natvig D.O."/>
            <person name="Lalanne C."/>
            <person name="Gautier V."/>
            <person name="Ament-Velasquez S.L."/>
            <person name="Kruys A."/>
            <person name="Hutchinson M.I."/>
            <person name="Powell A.J."/>
            <person name="Barry K."/>
            <person name="Miller A.N."/>
            <person name="Grigoriev I.V."/>
            <person name="Debuchy R."/>
            <person name="Gladieux P."/>
            <person name="Hiltunen Thoren M."/>
            <person name="Johannesson H."/>
        </authorList>
    </citation>
    <scope>NUCLEOTIDE SEQUENCE</scope>
    <source>
        <strain evidence="1">CBS 560.94</strain>
    </source>
</reference>
<accession>A0AAE0JI91</accession>
<proteinExistence type="predicted"/>
<organism evidence="1 2">
    <name type="scientific">Neurospora tetraspora</name>
    <dbReference type="NCBI Taxonomy" id="94610"/>
    <lineage>
        <taxon>Eukaryota</taxon>
        <taxon>Fungi</taxon>
        <taxon>Dikarya</taxon>
        <taxon>Ascomycota</taxon>
        <taxon>Pezizomycotina</taxon>
        <taxon>Sordariomycetes</taxon>
        <taxon>Sordariomycetidae</taxon>
        <taxon>Sordariales</taxon>
        <taxon>Sordariaceae</taxon>
        <taxon>Neurospora</taxon>
    </lineage>
</organism>
<name>A0AAE0JI91_9PEZI</name>
<dbReference type="RefSeq" id="XP_062683427.1">
    <property type="nucleotide sequence ID" value="XM_062821399.1"/>
</dbReference>
<protein>
    <submittedName>
        <fullName evidence="1">Uncharacterized protein</fullName>
    </submittedName>
</protein>
<dbReference type="AlphaFoldDB" id="A0AAE0JI91"/>
<reference evidence="1" key="2">
    <citation type="submission" date="2023-06" db="EMBL/GenBank/DDBJ databases">
        <authorList>
            <consortium name="Lawrence Berkeley National Laboratory"/>
            <person name="Haridas S."/>
            <person name="Hensen N."/>
            <person name="Bonometti L."/>
            <person name="Westerberg I."/>
            <person name="Brannstrom I.O."/>
            <person name="Guillou S."/>
            <person name="Cros-Aarteil S."/>
            <person name="Calhoun S."/>
            <person name="Kuo A."/>
            <person name="Mondo S."/>
            <person name="Pangilinan J."/>
            <person name="Riley R."/>
            <person name="Labutti K."/>
            <person name="Andreopoulos B."/>
            <person name="Lipzen A."/>
            <person name="Chen C."/>
            <person name="Yanf M."/>
            <person name="Daum C."/>
            <person name="Ng V."/>
            <person name="Clum A."/>
            <person name="Steindorff A."/>
            <person name="Ohm R."/>
            <person name="Martin F."/>
            <person name="Silar P."/>
            <person name="Natvig D."/>
            <person name="Lalanne C."/>
            <person name="Gautier V."/>
            <person name="Ament-Velasquez S.L."/>
            <person name="Kruys A."/>
            <person name="Hutchinson M.I."/>
            <person name="Powell A.J."/>
            <person name="Barry K."/>
            <person name="Miller A.N."/>
            <person name="Grigoriev I.V."/>
            <person name="Debuchy R."/>
            <person name="Gladieux P."/>
            <person name="Thoren M.H."/>
            <person name="Johannesson H."/>
        </authorList>
    </citation>
    <scope>NUCLEOTIDE SEQUENCE</scope>
    <source>
        <strain evidence="1">CBS 560.94</strain>
    </source>
</reference>
<gene>
    <name evidence="1" type="ORF">B0H65DRAFT_173304</name>
</gene>
<evidence type="ECO:0000313" key="2">
    <source>
        <dbReference type="Proteomes" id="UP001278500"/>
    </source>
</evidence>